<feature type="compositionally biased region" description="Low complexity" evidence="2">
    <location>
        <begin position="608"/>
        <end position="629"/>
    </location>
</feature>
<evidence type="ECO:0000313" key="5">
    <source>
        <dbReference type="Proteomes" id="UP000256970"/>
    </source>
</evidence>
<gene>
    <name evidence="4" type="ORF">BQ4739_LOCUS5717</name>
</gene>
<evidence type="ECO:0000259" key="3">
    <source>
        <dbReference type="Pfam" id="PF19016"/>
    </source>
</evidence>
<feature type="region of interest" description="Disordered" evidence="2">
    <location>
        <begin position="869"/>
        <end position="903"/>
    </location>
</feature>
<sequence length="1014" mass="106186">MLLQELVGVKQIVAKDEDVQALSARACLFVAAAEVLLKQRLSRVQRCAQNSAQRSFNCAEVLSALSAALPGVDLSHIAPDAVAAGNMQHVGSLLQLLAELSRMPEVFDHAAATQQQQEQQQQCSKELPAGKRTKSPAGRCGSRCKSGCTSPLQSKPRSAAASAHVRPRSSQKAAPVRDTHVAAQQQAATQQWQCCPDNANKSSSALCSPDEGKLQPMCMQPAVDLGAAAAAKQHCAAAGSVDTHQALQQLQHALSSAGRLLQQHSQEGGDCCTDATAAAPAERATAAVGQHQQQGVGHLEKLSLPCDMQGVALALDEMQAANAQLQQLEQHLQLDQHEPADLQQLQMCGLDAALQAHLRLQQELQYGEQQQRQQLSGVLLAASADAANCSVHCTEVSPHTSGSAAAPVEQMGTAGTSTAAMLPELEGKSSSSLARLLHLHKVTQALLAGVQEQQQALQLQQQEAVQLCQQAEAAAAAAAAGTADGKASSRSCAAASQLQAAEQQRSAVQASAQQINAMAMQLQATEQQLLEQQRQILVRCSELASATAAQQQQPPRQDTGSSHSHLSQEVIHMCSAQQLQQPAAGSAANCATASVVHPAENHKRNSCKAGSSSKQKAAASEQPQAQKPARQGCGTGQHTASPCRPRSTPQQLQRCSTSSSRRSSNGAVRRAAAAGPNDATGAKAVAGPCTGRSTAAAAAAAEQRKVRRPAAKLPTGRAAHKHEVLLVAVPDATAVPAFHHLGAAGTPSGDSSDSSWAGSSRAWDEAAVDAVPSRSPSPMRQAAASAAARVAAARVSQELHSQRLMLQQVLKQEAAAARRLQAQRQHQQQDCVTAGTPVQQGQDQEEQQQQQQHGQWACGQQQLLQMTVKQAGAGSQRAGAPQPCAGPPPAAARAASRLRRHGYQQQGAFVRRSTGSPGPVRRQQALCKAPAAAGGGTSSDAAAAAPHGAPAGAGELQLQLSDLQQLHGDYAQVLGVFEELLVAERRGRMEAERDVAQLMQQLRAEGKRQRKLHM</sequence>
<dbReference type="InterPro" id="IPR026619">
    <property type="entry name" value="CEP95"/>
</dbReference>
<dbReference type="PANTHER" id="PTHR22545:SF0">
    <property type="entry name" value="CENTROSOMAL PROTEIN OF 95 KDA"/>
    <property type="match status" value="1"/>
</dbReference>
<feature type="domain" description="DUF5745" evidence="3">
    <location>
        <begin position="48"/>
        <end position="100"/>
    </location>
</feature>
<dbReference type="GO" id="GO:0000922">
    <property type="term" value="C:spindle pole"/>
    <property type="evidence" value="ECO:0007669"/>
    <property type="project" value="InterPro"/>
</dbReference>
<dbReference type="Proteomes" id="UP000256970">
    <property type="component" value="Unassembled WGS sequence"/>
</dbReference>
<dbReference type="PANTHER" id="PTHR22545">
    <property type="entry name" value="CENTROSOMAL PROTEIN OF 95 KDA"/>
    <property type="match status" value="1"/>
</dbReference>
<keyword evidence="5" id="KW-1185">Reference proteome</keyword>
<feature type="compositionally biased region" description="Low complexity" evidence="2">
    <location>
        <begin position="654"/>
        <end position="674"/>
    </location>
</feature>
<accession>A0A383VIC0</accession>
<dbReference type="EMBL" id="FNXT01000593">
    <property type="protein sequence ID" value="SZX65277.1"/>
    <property type="molecule type" value="Genomic_DNA"/>
</dbReference>
<feature type="region of interest" description="Disordered" evidence="2">
    <location>
        <begin position="832"/>
        <end position="853"/>
    </location>
</feature>
<dbReference type="AlphaFoldDB" id="A0A383VIC0"/>
<dbReference type="InterPro" id="IPR044039">
    <property type="entry name" value="DUF5745"/>
</dbReference>
<evidence type="ECO:0000256" key="1">
    <source>
        <dbReference type="SAM" id="Coils"/>
    </source>
</evidence>
<feature type="compositionally biased region" description="Low complexity" evidence="2">
    <location>
        <begin position="839"/>
        <end position="853"/>
    </location>
</feature>
<feature type="compositionally biased region" description="Polar residues" evidence="2">
    <location>
        <begin position="554"/>
        <end position="567"/>
    </location>
</feature>
<feature type="coiled-coil region" evidence="1">
    <location>
        <begin position="498"/>
        <end position="535"/>
    </location>
</feature>
<protein>
    <recommendedName>
        <fullName evidence="3">DUF5745 domain-containing protein</fullName>
    </recommendedName>
</protein>
<name>A0A383VIC0_TETOB</name>
<feature type="coiled-coil region" evidence="1">
    <location>
        <begin position="311"/>
        <end position="338"/>
    </location>
</feature>
<evidence type="ECO:0000313" key="4">
    <source>
        <dbReference type="EMBL" id="SZX65277.1"/>
    </source>
</evidence>
<feature type="region of interest" description="Disordered" evidence="2">
    <location>
        <begin position="599"/>
        <end position="717"/>
    </location>
</feature>
<feature type="compositionally biased region" description="Low complexity" evidence="2">
    <location>
        <begin position="938"/>
        <end position="950"/>
    </location>
</feature>
<reference evidence="4 5" key="1">
    <citation type="submission" date="2016-10" db="EMBL/GenBank/DDBJ databases">
        <authorList>
            <person name="Cai Z."/>
        </authorList>
    </citation>
    <scope>NUCLEOTIDE SEQUENCE [LARGE SCALE GENOMIC DNA]</scope>
</reference>
<proteinExistence type="predicted"/>
<feature type="region of interest" description="Disordered" evidence="2">
    <location>
        <begin position="112"/>
        <end position="183"/>
    </location>
</feature>
<dbReference type="Pfam" id="PF19016">
    <property type="entry name" value="DUF5745"/>
    <property type="match status" value="1"/>
</dbReference>
<keyword evidence="1" id="KW-0175">Coiled coil</keyword>
<feature type="compositionally biased region" description="Polar residues" evidence="2">
    <location>
        <begin position="147"/>
        <end position="156"/>
    </location>
</feature>
<evidence type="ECO:0000256" key="2">
    <source>
        <dbReference type="SAM" id="MobiDB-lite"/>
    </source>
</evidence>
<feature type="region of interest" description="Disordered" evidence="2">
    <location>
        <begin position="547"/>
        <end position="567"/>
    </location>
</feature>
<organism evidence="4 5">
    <name type="scientific">Tetradesmus obliquus</name>
    <name type="common">Green alga</name>
    <name type="synonym">Acutodesmus obliquus</name>
    <dbReference type="NCBI Taxonomy" id="3088"/>
    <lineage>
        <taxon>Eukaryota</taxon>
        <taxon>Viridiplantae</taxon>
        <taxon>Chlorophyta</taxon>
        <taxon>core chlorophytes</taxon>
        <taxon>Chlorophyceae</taxon>
        <taxon>CS clade</taxon>
        <taxon>Sphaeropleales</taxon>
        <taxon>Scenedesmaceae</taxon>
        <taxon>Tetradesmus</taxon>
    </lineage>
</organism>
<feature type="region of interest" description="Disordered" evidence="2">
    <location>
        <begin position="928"/>
        <end position="950"/>
    </location>
</feature>